<keyword evidence="1" id="KW-0732">Signal</keyword>
<dbReference type="VEuPathDB" id="FungiDB:NECHADRAFT_85066"/>
<dbReference type="InParanoid" id="C7YUW7"/>
<evidence type="ECO:0000313" key="3">
    <source>
        <dbReference type="Proteomes" id="UP000005206"/>
    </source>
</evidence>
<dbReference type="SUPFAM" id="SSF81383">
    <property type="entry name" value="F-box domain"/>
    <property type="match status" value="1"/>
</dbReference>
<dbReference type="HOGENOM" id="CLU_408866_0_0_1"/>
<dbReference type="RefSeq" id="XP_003050193.1">
    <property type="nucleotide sequence ID" value="XM_003050147.1"/>
</dbReference>
<evidence type="ECO:0000256" key="1">
    <source>
        <dbReference type="SAM" id="SignalP"/>
    </source>
</evidence>
<evidence type="ECO:0000313" key="2">
    <source>
        <dbReference type="EMBL" id="EEU44480.1"/>
    </source>
</evidence>
<accession>C7YUW7</accession>
<feature type="chain" id="PRO_5002988290" description="F-box domain-containing protein" evidence="1">
    <location>
        <begin position="17"/>
        <end position="672"/>
    </location>
</feature>
<feature type="signal peptide" evidence="1">
    <location>
        <begin position="1"/>
        <end position="16"/>
    </location>
</feature>
<keyword evidence="3" id="KW-1185">Reference proteome</keyword>
<dbReference type="GeneID" id="9674548"/>
<sequence length="672" mass="77181">MLFLLTVVSFLSFASANFLFKGKPIGDPTYNSAKYHWECGKIRALGNTTDGTFKLNWWPARTWDHKSCRALLHVKELPTNGLKLHAEELVKVARWGADALCGGTWQRSMYPMCQRPYITPPANAEQEPHGDIWRPAAYSCQTGAHGKQEKTIHKGIQCLGDQAQKSFPSRRNQTLPLKHLHLLHPPTHDSSPSGFIMDEEPNNGSAFLAKIPIDIISHTLSFLPDRKSLLNSILTCRDFHNAYNLCKTYIASTIFIRSMPQSVYEEAAIYYHLTREQWHGARAGIQAINRVFAKKRTLDEGQLPVNQRMTIKDIKTMHIFHDNAGWWANRIATNLKRDHPVLSGHTSPFQLTPTVLNRFKRAIYRLYIAFFSHFSTVEAEQTINVCELLVAEIAPSLNRFIDQDIGLGGLVPGYVDCAAADMPMVVQGLGLMRDFINARTYNQRYTLMQTVNPDDWRPERSVRPRFPLGDLQLHYDFHHCGLAPEDLKELINEPHPLWVSRVPFYDDGDIGPQWAWRKFNARAALFGGEFYQTMYVARPWGYTFWDYHMLDAGNIIRLNEDATRDLMPTLGPGHKIFTIWCPFLQWRTVEACRKVRLAYYVKAALRAWGSIGWFDADNFPPDYLVSELMTIFMIQLTEDEEDEEEDMAFMALLTYAYEYSLHHDICLVAPDE</sequence>
<dbReference type="OrthoDB" id="5427059at2759"/>
<dbReference type="AlphaFoldDB" id="C7YUW7"/>
<protein>
    <recommendedName>
        <fullName evidence="4">F-box domain-containing protein</fullName>
    </recommendedName>
</protein>
<evidence type="ECO:0008006" key="4">
    <source>
        <dbReference type="Google" id="ProtNLM"/>
    </source>
</evidence>
<dbReference type="CDD" id="cd09917">
    <property type="entry name" value="F-box_SF"/>
    <property type="match status" value="1"/>
</dbReference>
<dbReference type="EMBL" id="GG698900">
    <property type="protein sequence ID" value="EEU44480.1"/>
    <property type="molecule type" value="Genomic_DNA"/>
</dbReference>
<organism evidence="2 3">
    <name type="scientific">Fusarium vanettenii (strain ATCC MYA-4622 / CBS 123669 / FGSC 9596 / NRRL 45880 / 77-13-4)</name>
    <name type="common">Fusarium solani subsp. pisi</name>
    <dbReference type="NCBI Taxonomy" id="660122"/>
    <lineage>
        <taxon>Eukaryota</taxon>
        <taxon>Fungi</taxon>
        <taxon>Dikarya</taxon>
        <taxon>Ascomycota</taxon>
        <taxon>Pezizomycotina</taxon>
        <taxon>Sordariomycetes</taxon>
        <taxon>Hypocreomycetidae</taxon>
        <taxon>Hypocreales</taxon>
        <taxon>Nectriaceae</taxon>
        <taxon>Fusarium</taxon>
        <taxon>Fusarium solani species complex</taxon>
        <taxon>Fusarium vanettenii</taxon>
    </lineage>
</organism>
<dbReference type="InterPro" id="IPR036047">
    <property type="entry name" value="F-box-like_dom_sf"/>
</dbReference>
<dbReference type="Proteomes" id="UP000005206">
    <property type="component" value="Chromosome 9"/>
</dbReference>
<dbReference type="OMA" id="PLAKWDS"/>
<proteinExistence type="predicted"/>
<gene>
    <name evidence="2" type="ORF">NECHADRAFT_85066</name>
</gene>
<dbReference type="KEGG" id="nhe:NECHADRAFT_85066"/>
<name>C7YUW7_FUSV7</name>
<reference evidence="2 3" key="1">
    <citation type="journal article" date="2009" name="PLoS Genet.">
        <title>The genome of Nectria haematococca: contribution of supernumerary chromosomes to gene expansion.</title>
        <authorList>
            <person name="Coleman J.J."/>
            <person name="Rounsley S.D."/>
            <person name="Rodriguez-Carres M."/>
            <person name="Kuo A."/>
            <person name="Wasmann C.C."/>
            <person name="Grimwood J."/>
            <person name="Schmutz J."/>
            <person name="Taga M."/>
            <person name="White G.J."/>
            <person name="Zhou S."/>
            <person name="Schwartz D.C."/>
            <person name="Freitag M."/>
            <person name="Ma L.J."/>
            <person name="Danchin E.G."/>
            <person name="Henrissat B."/>
            <person name="Coutinho P.M."/>
            <person name="Nelson D.R."/>
            <person name="Straney D."/>
            <person name="Napoli C.A."/>
            <person name="Barker B.M."/>
            <person name="Gribskov M."/>
            <person name="Rep M."/>
            <person name="Kroken S."/>
            <person name="Molnar I."/>
            <person name="Rensing C."/>
            <person name="Kennell J.C."/>
            <person name="Zamora J."/>
            <person name="Farman M.L."/>
            <person name="Selker E.U."/>
            <person name="Salamov A."/>
            <person name="Shapiro H."/>
            <person name="Pangilinan J."/>
            <person name="Lindquist E."/>
            <person name="Lamers C."/>
            <person name="Grigoriev I.V."/>
            <person name="Geiser D.M."/>
            <person name="Covert S.F."/>
            <person name="Temporini E."/>
            <person name="Vanetten H.D."/>
        </authorList>
    </citation>
    <scope>NUCLEOTIDE SEQUENCE [LARGE SCALE GENOMIC DNA]</scope>
    <source>
        <strain evidence="3">ATCC MYA-4622 / CBS 123669 / FGSC 9596 / NRRL 45880 / 77-13-4</strain>
    </source>
</reference>
<dbReference type="eggNOG" id="ENOG502SPB7">
    <property type="taxonomic scope" value="Eukaryota"/>
</dbReference>